<dbReference type="EMBL" id="CP034464">
    <property type="protein sequence ID" value="AZP11258.1"/>
    <property type="molecule type" value="Genomic_DNA"/>
</dbReference>
<keyword evidence="2" id="KW-0677">Repeat</keyword>
<keyword evidence="7" id="KW-1185">Reference proteome</keyword>
<feature type="chain" id="PRO_5018984165" description="Right handed beta helix domain-containing protein" evidence="4">
    <location>
        <begin position="25"/>
        <end position="494"/>
    </location>
</feature>
<dbReference type="NCBIfam" id="TIGR03804">
    <property type="entry name" value="para_beta_helix"/>
    <property type="match status" value="2"/>
</dbReference>
<proteinExistence type="predicted"/>
<evidence type="ECO:0000259" key="5">
    <source>
        <dbReference type="Pfam" id="PF13229"/>
    </source>
</evidence>
<dbReference type="SUPFAM" id="SSF51126">
    <property type="entry name" value="Pectin lyase-like"/>
    <property type="match status" value="1"/>
</dbReference>
<dbReference type="NCBIfam" id="TIGR03805">
    <property type="entry name" value="beta_helix_1"/>
    <property type="match status" value="1"/>
</dbReference>
<dbReference type="RefSeq" id="WP_126126646.1">
    <property type="nucleotide sequence ID" value="NZ_CP034464.1"/>
</dbReference>
<feature type="signal peptide" evidence="4">
    <location>
        <begin position="1"/>
        <end position="24"/>
    </location>
</feature>
<evidence type="ECO:0000313" key="6">
    <source>
        <dbReference type="EMBL" id="AZP11258.1"/>
    </source>
</evidence>
<keyword evidence="4" id="KW-0732">Signal</keyword>
<evidence type="ECO:0000256" key="4">
    <source>
        <dbReference type="SAM" id="SignalP"/>
    </source>
</evidence>
<keyword evidence="3" id="KW-0833">Ubl conjugation pathway</keyword>
<reference evidence="6 7" key="1">
    <citation type="journal article" date="2011" name="Int. J. Syst. Evol. Microbiol.">
        <title>Description of Undibacterium oligocarboniphilum sp. nov., isolated from purified water, and Undibacterium pigrum strain CCUG 49012 as the type strain of Undibacterium parvum sp. nov., and emended descriptions of the genus Undibacterium and the species Undibacterium pigrum.</title>
        <authorList>
            <person name="Eder W."/>
            <person name="Wanner G."/>
            <person name="Ludwig W."/>
            <person name="Busse H.J."/>
            <person name="Ziemke-Kageler F."/>
            <person name="Lang E."/>
        </authorList>
    </citation>
    <scope>NUCLEOTIDE SEQUENCE [LARGE SCALE GENOMIC DNA]</scope>
    <source>
        <strain evidence="6 7">DSM 23061</strain>
    </source>
</reference>
<feature type="domain" description="Right handed beta helix" evidence="5">
    <location>
        <begin position="114"/>
        <end position="244"/>
    </location>
</feature>
<dbReference type="InterPro" id="IPR012334">
    <property type="entry name" value="Pectin_lyas_fold"/>
</dbReference>
<dbReference type="AlphaFoldDB" id="A0A3S9HGR9"/>
<dbReference type="Gene3D" id="2.160.20.10">
    <property type="entry name" value="Single-stranded right-handed beta-helix, Pectin lyase-like"/>
    <property type="match status" value="1"/>
</dbReference>
<dbReference type="PANTHER" id="PTHR22990">
    <property type="entry name" value="F-BOX ONLY PROTEIN"/>
    <property type="match status" value="1"/>
</dbReference>
<dbReference type="InterPro" id="IPR022442">
    <property type="entry name" value="SO_2930-like_dom"/>
</dbReference>
<dbReference type="OrthoDB" id="338827at2"/>
<dbReference type="InterPro" id="IPR011050">
    <property type="entry name" value="Pectin_lyase_fold/virulence"/>
</dbReference>
<comment type="pathway">
    <text evidence="1">Protein modification; protein ubiquitination.</text>
</comment>
<evidence type="ECO:0000256" key="1">
    <source>
        <dbReference type="ARBA" id="ARBA00004906"/>
    </source>
</evidence>
<dbReference type="KEGG" id="upv:EJN92_04100"/>
<accession>A0A3S9HGR9</accession>
<sequence length="494" mass="52097">MRNTSYIHRFPLTALATAAILTLASCGGSDSPNTSTTPTPPAAIEVIVTAAQMNDSDMSNILFRLKEGSTLVLPAGKFQFDRPLIMNTHGVTIIGKGNGTNPSIDTILSFKDASSRNGLQISNVKTVTLKNFAVEDAAGNAVFVSASTNVTMDGLRAEWMINPTLTSKMAYGLYPVNSDNIIVKNCKVIGSEDAGIYVGQSQNIVVSNNEVYLNVAGVEIENSLNAIVENNNLHNNTGGVLVFSLPGTYRFKKGSGVLIQNNNIHDNNTPVAANASGFVTSVPPGTGIMVLAADDTEIRGNIIKNHKTTGILALSYQTTGFTINDPDYNPFIHSLYAHHNTVSESGYAPGGAFNTDLKPVVDGLFAQLSAAGLPVQMPYGIWDGILDPAKSTGLIPLPGMGGLGIGGVASDSSRICIKNNTSLDTPFIDKVISYETLDLNLIGLKLGASVQAGETPPEAIAGIPTEYLQPTFPSSPRMDCQLTLPAIPAFPKIN</sequence>
<evidence type="ECO:0000256" key="2">
    <source>
        <dbReference type="ARBA" id="ARBA00022737"/>
    </source>
</evidence>
<dbReference type="InterPro" id="IPR022441">
    <property type="entry name" value="Para_beta_helix_rpt-2"/>
</dbReference>
<evidence type="ECO:0000256" key="3">
    <source>
        <dbReference type="ARBA" id="ARBA00022786"/>
    </source>
</evidence>
<evidence type="ECO:0000313" key="7">
    <source>
        <dbReference type="Proteomes" id="UP000275663"/>
    </source>
</evidence>
<organism evidence="6 7">
    <name type="scientific">Undibacterium parvum</name>
    <dbReference type="NCBI Taxonomy" id="401471"/>
    <lineage>
        <taxon>Bacteria</taxon>
        <taxon>Pseudomonadati</taxon>
        <taxon>Pseudomonadota</taxon>
        <taxon>Betaproteobacteria</taxon>
        <taxon>Burkholderiales</taxon>
        <taxon>Oxalobacteraceae</taxon>
        <taxon>Undibacterium</taxon>
    </lineage>
</organism>
<dbReference type="PANTHER" id="PTHR22990:SF15">
    <property type="entry name" value="F-BOX ONLY PROTEIN 10"/>
    <property type="match status" value="1"/>
</dbReference>
<dbReference type="Proteomes" id="UP000275663">
    <property type="component" value="Chromosome"/>
</dbReference>
<dbReference type="PROSITE" id="PS51257">
    <property type="entry name" value="PROKAR_LIPOPROTEIN"/>
    <property type="match status" value="1"/>
</dbReference>
<dbReference type="InterPro" id="IPR039448">
    <property type="entry name" value="Beta_helix"/>
</dbReference>
<dbReference type="InterPro" id="IPR006626">
    <property type="entry name" value="PbH1"/>
</dbReference>
<dbReference type="InterPro" id="IPR051550">
    <property type="entry name" value="SCF-Subunits/Alg-Epimerases"/>
</dbReference>
<dbReference type="Pfam" id="PF13229">
    <property type="entry name" value="Beta_helix"/>
    <property type="match status" value="1"/>
</dbReference>
<dbReference type="SMART" id="SM00710">
    <property type="entry name" value="PbH1"/>
    <property type="match status" value="6"/>
</dbReference>
<name>A0A3S9HGR9_9BURK</name>
<protein>
    <recommendedName>
        <fullName evidence="5">Right handed beta helix domain-containing protein</fullName>
    </recommendedName>
</protein>
<gene>
    <name evidence="6" type="ORF">EJN92_04100</name>
</gene>